<dbReference type="AlphaFoldDB" id="A0AA88J588"/>
<name>A0AA88J588_FICCA</name>
<accession>A0AA88J588</accession>
<protein>
    <submittedName>
        <fullName evidence="1">Uncharacterized protein</fullName>
    </submittedName>
</protein>
<comment type="caution">
    <text evidence="1">The sequence shown here is derived from an EMBL/GenBank/DDBJ whole genome shotgun (WGS) entry which is preliminary data.</text>
</comment>
<dbReference type="EMBL" id="BTGU01000129">
    <property type="protein sequence ID" value="GMN62420.1"/>
    <property type="molecule type" value="Genomic_DNA"/>
</dbReference>
<evidence type="ECO:0000313" key="2">
    <source>
        <dbReference type="Proteomes" id="UP001187192"/>
    </source>
</evidence>
<reference evidence="1" key="1">
    <citation type="submission" date="2023-07" db="EMBL/GenBank/DDBJ databases">
        <title>draft genome sequence of fig (Ficus carica).</title>
        <authorList>
            <person name="Takahashi T."/>
            <person name="Nishimura K."/>
        </authorList>
    </citation>
    <scope>NUCLEOTIDE SEQUENCE</scope>
</reference>
<keyword evidence="2" id="KW-1185">Reference proteome</keyword>
<gene>
    <name evidence="1" type="ORF">TIFTF001_031506</name>
</gene>
<evidence type="ECO:0000313" key="1">
    <source>
        <dbReference type="EMBL" id="GMN62420.1"/>
    </source>
</evidence>
<sequence length="223" mass="24735">MLTKDKSLGKNENPVSTSLPCVVPTRVKSGLVHGLSWIWLATPSTPWQRDTVSNLSAIFDARRWSVARLPVKSWDGNHYAFYFNYAGRYRVGIRAGFLPSNFTACLPAPLSLSEACGRESRHCLGLLDIQGVTWADFHALIIARYGPVLPKVSGYDSIIEAEIIAYMEIPPQEVEANTDNNKVATPENSPVIIIANDDDEEDAEEEIEDVEVNPEEILFGNDD</sequence>
<dbReference type="Proteomes" id="UP001187192">
    <property type="component" value="Unassembled WGS sequence"/>
</dbReference>
<proteinExistence type="predicted"/>
<organism evidence="1 2">
    <name type="scientific">Ficus carica</name>
    <name type="common">Common fig</name>
    <dbReference type="NCBI Taxonomy" id="3494"/>
    <lineage>
        <taxon>Eukaryota</taxon>
        <taxon>Viridiplantae</taxon>
        <taxon>Streptophyta</taxon>
        <taxon>Embryophyta</taxon>
        <taxon>Tracheophyta</taxon>
        <taxon>Spermatophyta</taxon>
        <taxon>Magnoliopsida</taxon>
        <taxon>eudicotyledons</taxon>
        <taxon>Gunneridae</taxon>
        <taxon>Pentapetalae</taxon>
        <taxon>rosids</taxon>
        <taxon>fabids</taxon>
        <taxon>Rosales</taxon>
        <taxon>Moraceae</taxon>
        <taxon>Ficeae</taxon>
        <taxon>Ficus</taxon>
    </lineage>
</organism>